<evidence type="ECO:0000256" key="1">
    <source>
        <dbReference type="SAM" id="MobiDB-lite"/>
    </source>
</evidence>
<reference evidence="2 3" key="1">
    <citation type="submission" date="2019-03" db="EMBL/GenBank/DDBJ databases">
        <title>First draft genome of Liparis tanakae, snailfish: a comprehensive survey of snailfish specific genes.</title>
        <authorList>
            <person name="Kim W."/>
            <person name="Song I."/>
            <person name="Jeong J.-H."/>
            <person name="Kim D."/>
            <person name="Kim S."/>
            <person name="Ryu S."/>
            <person name="Song J.Y."/>
            <person name="Lee S.K."/>
        </authorList>
    </citation>
    <scope>NUCLEOTIDE SEQUENCE [LARGE SCALE GENOMIC DNA]</scope>
    <source>
        <tissue evidence="2">Muscle</tissue>
    </source>
</reference>
<evidence type="ECO:0000313" key="3">
    <source>
        <dbReference type="Proteomes" id="UP000314294"/>
    </source>
</evidence>
<organism evidence="2 3">
    <name type="scientific">Liparis tanakae</name>
    <name type="common">Tanaka's snailfish</name>
    <dbReference type="NCBI Taxonomy" id="230148"/>
    <lineage>
        <taxon>Eukaryota</taxon>
        <taxon>Metazoa</taxon>
        <taxon>Chordata</taxon>
        <taxon>Craniata</taxon>
        <taxon>Vertebrata</taxon>
        <taxon>Euteleostomi</taxon>
        <taxon>Actinopterygii</taxon>
        <taxon>Neopterygii</taxon>
        <taxon>Teleostei</taxon>
        <taxon>Neoteleostei</taxon>
        <taxon>Acanthomorphata</taxon>
        <taxon>Eupercaria</taxon>
        <taxon>Perciformes</taxon>
        <taxon>Cottioidei</taxon>
        <taxon>Cottales</taxon>
        <taxon>Liparidae</taxon>
        <taxon>Liparis</taxon>
    </lineage>
</organism>
<dbReference type="AlphaFoldDB" id="A0A4Z2E531"/>
<sequence length="130" mass="13566">METWGGRLPPDRRTASGSCCSPQEHTESTACDVTESTACDVTESTACDVTESTACDVTESTACDVTESTACDVTESTACPEVELCCGREHLGVGVVIRTAGLGGARLQSLSQPVSSTIGIQLNSLQDFRQ</sequence>
<comment type="caution">
    <text evidence="2">The sequence shown here is derived from an EMBL/GenBank/DDBJ whole genome shotgun (WGS) entry which is preliminary data.</text>
</comment>
<feature type="compositionally biased region" description="Polar residues" evidence="1">
    <location>
        <begin position="15"/>
        <end position="25"/>
    </location>
</feature>
<feature type="region of interest" description="Disordered" evidence="1">
    <location>
        <begin position="1"/>
        <end position="25"/>
    </location>
</feature>
<accession>A0A4Z2E531</accession>
<name>A0A4Z2E531_9TELE</name>
<dbReference type="EMBL" id="SRLO01017256">
    <property type="protein sequence ID" value="TNN23817.1"/>
    <property type="molecule type" value="Genomic_DNA"/>
</dbReference>
<evidence type="ECO:0000313" key="2">
    <source>
        <dbReference type="EMBL" id="TNN23817.1"/>
    </source>
</evidence>
<gene>
    <name evidence="2" type="ORF">EYF80_066061</name>
</gene>
<proteinExistence type="predicted"/>
<protein>
    <submittedName>
        <fullName evidence="2">Uncharacterized protein</fullName>
    </submittedName>
</protein>
<dbReference type="Proteomes" id="UP000314294">
    <property type="component" value="Unassembled WGS sequence"/>
</dbReference>
<keyword evidence="3" id="KW-1185">Reference proteome</keyword>